<organism evidence="5 6">
    <name type="scientific">Botryobasidium botryosum (strain FD-172 SS1)</name>
    <dbReference type="NCBI Taxonomy" id="930990"/>
    <lineage>
        <taxon>Eukaryota</taxon>
        <taxon>Fungi</taxon>
        <taxon>Dikarya</taxon>
        <taxon>Basidiomycota</taxon>
        <taxon>Agaricomycotina</taxon>
        <taxon>Agaricomycetes</taxon>
        <taxon>Cantharellales</taxon>
        <taxon>Botryobasidiaceae</taxon>
        <taxon>Botryobasidium</taxon>
    </lineage>
</organism>
<reference evidence="6" key="1">
    <citation type="journal article" date="2014" name="Proc. Natl. Acad. Sci. U.S.A.">
        <title>Extensive sampling of basidiomycete genomes demonstrates inadequacy of the white-rot/brown-rot paradigm for wood decay fungi.</title>
        <authorList>
            <person name="Riley R."/>
            <person name="Salamov A.A."/>
            <person name="Brown D.W."/>
            <person name="Nagy L.G."/>
            <person name="Floudas D."/>
            <person name="Held B.W."/>
            <person name="Levasseur A."/>
            <person name="Lombard V."/>
            <person name="Morin E."/>
            <person name="Otillar R."/>
            <person name="Lindquist E.A."/>
            <person name="Sun H."/>
            <person name="LaButti K.M."/>
            <person name="Schmutz J."/>
            <person name="Jabbour D."/>
            <person name="Luo H."/>
            <person name="Baker S.E."/>
            <person name="Pisabarro A.G."/>
            <person name="Walton J.D."/>
            <person name="Blanchette R.A."/>
            <person name="Henrissat B."/>
            <person name="Martin F."/>
            <person name="Cullen D."/>
            <person name="Hibbett D.S."/>
            <person name="Grigoriev I.V."/>
        </authorList>
    </citation>
    <scope>NUCLEOTIDE SEQUENCE [LARGE SCALE GENOMIC DNA]</scope>
    <source>
        <strain evidence="6">FD-172 SS1</strain>
    </source>
</reference>
<dbReference type="OrthoDB" id="5419315at2759"/>
<evidence type="ECO:0000259" key="4">
    <source>
        <dbReference type="PROSITE" id="PS00463"/>
    </source>
</evidence>
<evidence type="ECO:0000256" key="3">
    <source>
        <dbReference type="SAM" id="MobiDB-lite"/>
    </source>
</evidence>
<dbReference type="SUPFAM" id="SSF57701">
    <property type="entry name" value="Zn2/Cys6 DNA-binding domain"/>
    <property type="match status" value="1"/>
</dbReference>
<sequence length="674" mass="74912">MASSRTRNVPPRAVSTAARKLREEPEKKTKKTTVRTKEGCLTCRLRHKTCDKIRDSEGRCKTCVRFKIECLGFTDKRLDWMKDKTKVKMCTDAIRDHMIAHSMIKGKARPENPLPARSFLSLNELVFGEEAYASSLSEHISSGSSHSGSSYADDSETTKYSSSPVASAEPSYHGNGYDMHNADDFHLDLNPTMFHDEAVGALDSYHGHFPPHSPSNFVVCPQLSPALISGFSPLYHYRPVENVTDDYYDYSSYPTTVSSALVPSLPELTSLGFTPFHAGGAYTPGTQKYRVHYFHNVFKFQYYLVRDHDIKTACFQLGAESPADSAVSHAMDAVSAQHHRLNNGAAQVEDGTWYIAAAKRILDMKKTKRGFTEADAMAGLHGVSYYLFEGGTSSEWDDFLAVPCAWLEDQLQGGRFHSWEPLDKKTMFIIGLTAWQDIFSSITLSRKPRLMDFYPTLFRLPGLSMTDVMGCDNETLYRIAQIAELAAWKDAQRDAGCLSIPELVRNGQAIEACLAAHCAQPSIVEVNDSALYTQQSAAKVFQAAARVFLHSVMSGCNPNVDEIKDAVTETIKALKKLSSCAAAEKPAVDRSVVFPICISGCLTDDAAQRQFLLGRVQMVAKNGPETENVGNCTQVAQLMNEVWRKRDTMREGGVHGEVCWRETMKELGWTFLLV</sequence>
<gene>
    <name evidence="5" type="ORF">BOTBODRAFT_142926</name>
</gene>
<dbReference type="InterPro" id="IPR021858">
    <property type="entry name" value="Fun_TF"/>
</dbReference>
<dbReference type="InParanoid" id="A0A067N6H2"/>
<dbReference type="EMBL" id="KL198019">
    <property type="protein sequence ID" value="KDQ19341.1"/>
    <property type="molecule type" value="Genomic_DNA"/>
</dbReference>
<dbReference type="GO" id="GO:0005634">
    <property type="term" value="C:nucleus"/>
    <property type="evidence" value="ECO:0007669"/>
    <property type="project" value="UniProtKB-SubCell"/>
</dbReference>
<dbReference type="PANTHER" id="PTHR37534">
    <property type="entry name" value="TRANSCRIPTIONAL ACTIVATOR PROTEIN UGA3"/>
    <property type="match status" value="1"/>
</dbReference>
<evidence type="ECO:0000256" key="1">
    <source>
        <dbReference type="ARBA" id="ARBA00004123"/>
    </source>
</evidence>
<keyword evidence="6" id="KW-1185">Reference proteome</keyword>
<dbReference type="STRING" id="930990.A0A067N6H2"/>
<evidence type="ECO:0000256" key="2">
    <source>
        <dbReference type="ARBA" id="ARBA00023242"/>
    </source>
</evidence>
<dbReference type="SMART" id="SM00066">
    <property type="entry name" value="GAL4"/>
    <property type="match status" value="1"/>
</dbReference>
<keyword evidence="2" id="KW-0539">Nucleus</keyword>
<dbReference type="PROSITE" id="PS00463">
    <property type="entry name" value="ZN2_CY6_FUNGAL_1"/>
    <property type="match status" value="1"/>
</dbReference>
<dbReference type="PANTHER" id="PTHR37534:SF20">
    <property type="entry name" value="PRO1A C6 ZINK-FINGER PROTEIN"/>
    <property type="match status" value="1"/>
</dbReference>
<evidence type="ECO:0000313" key="6">
    <source>
        <dbReference type="Proteomes" id="UP000027195"/>
    </source>
</evidence>
<dbReference type="Proteomes" id="UP000027195">
    <property type="component" value="Unassembled WGS sequence"/>
</dbReference>
<name>A0A067N6H2_BOTB1</name>
<feature type="compositionally biased region" description="Low complexity" evidence="3">
    <location>
        <begin position="139"/>
        <end position="152"/>
    </location>
</feature>
<comment type="subcellular location">
    <subcellularLocation>
        <location evidence="1">Nucleus</location>
    </subcellularLocation>
</comment>
<evidence type="ECO:0000313" key="5">
    <source>
        <dbReference type="EMBL" id="KDQ19341.1"/>
    </source>
</evidence>
<dbReference type="GO" id="GO:0008270">
    <property type="term" value="F:zinc ion binding"/>
    <property type="evidence" value="ECO:0007669"/>
    <property type="project" value="InterPro"/>
</dbReference>
<dbReference type="InterPro" id="IPR036864">
    <property type="entry name" value="Zn2-C6_fun-type_DNA-bd_sf"/>
</dbReference>
<dbReference type="Pfam" id="PF11951">
    <property type="entry name" value="Fungal_trans_2"/>
    <property type="match status" value="1"/>
</dbReference>
<feature type="domain" description="Zn(2)-C6 fungal-type" evidence="4">
    <location>
        <begin position="39"/>
        <end position="70"/>
    </location>
</feature>
<dbReference type="HOGENOM" id="CLU_013536_0_0_1"/>
<feature type="region of interest" description="Disordered" evidence="3">
    <location>
        <begin position="1"/>
        <end position="31"/>
    </location>
</feature>
<dbReference type="GO" id="GO:0000981">
    <property type="term" value="F:DNA-binding transcription factor activity, RNA polymerase II-specific"/>
    <property type="evidence" value="ECO:0007669"/>
    <property type="project" value="InterPro"/>
</dbReference>
<dbReference type="CDD" id="cd00067">
    <property type="entry name" value="GAL4"/>
    <property type="match status" value="1"/>
</dbReference>
<feature type="region of interest" description="Disordered" evidence="3">
    <location>
        <begin position="139"/>
        <end position="173"/>
    </location>
</feature>
<protein>
    <recommendedName>
        <fullName evidence="4">Zn(2)-C6 fungal-type domain-containing protein</fullName>
    </recommendedName>
</protein>
<proteinExistence type="predicted"/>
<accession>A0A067N6H2</accession>
<dbReference type="InterPro" id="IPR001138">
    <property type="entry name" value="Zn2Cys6_DnaBD"/>
</dbReference>
<dbReference type="AlphaFoldDB" id="A0A067N6H2"/>